<proteinExistence type="inferred from homology"/>
<feature type="transmembrane region" description="Helical" evidence="9">
    <location>
        <begin position="231"/>
        <end position="251"/>
    </location>
</feature>
<evidence type="ECO:0000259" key="10">
    <source>
        <dbReference type="Pfam" id="PF03553"/>
    </source>
</evidence>
<evidence type="ECO:0000313" key="11">
    <source>
        <dbReference type="EMBL" id="MBC8598539.1"/>
    </source>
</evidence>
<feature type="transmembrane region" description="Helical" evidence="9">
    <location>
        <begin position="328"/>
        <end position="351"/>
    </location>
</feature>
<comment type="subcellular location">
    <subcellularLocation>
        <location evidence="1">Cell membrane</location>
        <topology evidence="1">Multi-pass membrane protein</topology>
    </subcellularLocation>
</comment>
<evidence type="ECO:0000313" key="12">
    <source>
        <dbReference type="Proteomes" id="UP000647491"/>
    </source>
</evidence>
<feature type="transmembrane region" description="Helical" evidence="9">
    <location>
        <begin position="108"/>
        <end position="128"/>
    </location>
</feature>
<feature type="transmembrane region" description="Helical" evidence="9">
    <location>
        <begin position="12"/>
        <end position="30"/>
    </location>
</feature>
<feature type="domain" description="Na+/H+ antiporter NhaC-like C-terminal" evidence="10">
    <location>
        <begin position="160"/>
        <end position="463"/>
    </location>
</feature>
<dbReference type="NCBIfam" id="TIGR00931">
    <property type="entry name" value="antiport_nhaC"/>
    <property type="match status" value="1"/>
</dbReference>
<keyword evidence="12" id="KW-1185">Reference proteome</keyword>
<dbReference type="Proteomes" id="UP000647491">
    <property type="component" value="Unassembled WGS sequence"/>
</dbReference>
<dbReference type="Pfam" id="PF03553">
    <property type="entry name" value="Na_H_antiporter"/>
    <property type="match status" value="1"/>
</dbReference>
<feature type="transmembrane region" description="Helical" evidence="9">
    <location>
        <begin position="445"/>
        <end position="469"/>
    </location>
</feature>
<evidence type="ECO:0000256" key="3">
    <source>
        <dbReference type="ARBA" id="ARBA00022449"/>
    </source>
</evidence>
<organism evidence="11 12">
    <name type="scientific">Enterocloster hominis</name>
    <name type="common">ex Liu et al. 2021</name>
    <dbReference type="NCBI Taxonomy" id="2763663"/>
    <lineage>
        <taxon>Bacteria</taxon>
        <taxon>Bacillati</taxon>
        <taxon>Bacillota</taxon>
        <taxon>Clostridia</taxon>
        <taxon>Lachnospirales</taxon>
        <taxon>Lachnospiraceae</taxon>
        <taxon>Enterocloster</taxon>
    </lineage>
</organism>
<feature type="transmembrane region" description="Helical" evidence="9">
    <location>
        <begin position="191"/>
        <end position="211"/>
    </location>
</feature>
<sequence>MKSIRKPTFTEAVTPIVSMFFILLVGRGIYGAPIETLLIISSSIAAFIAWRVGLTWDDMIEGVSEKIAKAMPAILILIAVGIVVGTWMLSGTIPMLIYYGIQIVNPKFFFVTAFIICAILSTCTGTSWGSCATIGVVLIVIAQGLGIPLPITAAAVVGGSYFGDKMSPLSDTTNLAPLAAGANIFDHIRHMFYTTLPASLATLAIYAVLGFRTNAEVLTGTETIEGMLDNISSIFNLNVVVLFIPVIIILIGSITRKPTIPVMLLSSLSAGIIAVVFQGFSIQDFLNVTVNGFSLDLVAARGIDTSQILPEISKLLNRGGINSMMETIRMILCAFSFAGIITKSGCLDVILQKLLEYVKNRAGLIISTMASTILMAITTGSDFLTILIPGELFADAYKKMGLASRNLSRTLEDCGTCVVALIPWSAAGAYCAGVLGVSTLEYLPYSFFGFFSVLMALICAITGYGILSLDDEKKSNQKRRS</sequence>
<name>A0ABR7NRN1_9FIRM</name>
<comment type="caution">
    <text evidence="11">The sequence shown here is derived from an EMBL/GenBank/DDBJ whole genome shotgun (WGS) entry which is preliminary data.</text>
</comment>
<feature type="transmembrane region" description="Helical" evidence="9">
    <location>
        <begin position="363"/>
        <end position="388"/>
    </location>
</feature>
<evidence type="ECO:0000256" key="4">
    <source>
        <dbReference type="ARBA" id="ARBA00022475"/>
    </source>
</evidence>
<feature type="transmembrane region" description="Helical" evidence="9">
    <location>
        <begin position="134"/>
        <end position="157"/>
    </location>
</feature>
<feature type="transmembrane region" description="Helical" evidence="9">
    <location>
        <begin position="74"/>
        <end position="101"/>
    </location>
</feature>
<keyword evidence="2" id="KW-0813">Transport</keyword>
<evidence type="ECO:0000256" key="5">
    <source>
        <dbReference type="ARBA" id="ARBA00022692"/>
    </source>
</evidence>
<dbReference type="InterPro" id="IPR018461">
    <property type="entry name" value="Na/H_Antiport_NhaC-like_C"/>
</dbReference>
<keyword evidence="4" id="KW-1003">Cell membrane</keyword>
<keyword evidence="5 9" id="KW-0812">Transmembrane</keyword>
<dbReference type="InterPro" id="IPR052180">
    <property type="entry name" value="NhaC_Na-H+_Antiporter"/>
</dbReference>
<reference evidence="11 12" key="1">
    <citation type="submission" date="2020-08" db="EMBL/GenBank/DDBJ databases">
        <title>Genome public.</title>
        <authorList>
            <person name="Liu C."/>
            <person name="Sun Q."/>
        </authorList>
    </citation>
    <scope>NUCLEOTIDE SEQUENCE [LARGE SCALE GENOMIC DNA]</scope>
    <source>
        <strain evidence="11 12">BX10</strain>
    </source>
</reference>
<evidence type="ECO:0000256" key="9">
    <source>
        <dbReference type="SAM" id="Phobius"/>
    </source>
</evidence>
<dbReference type="PANTHER" id="PTHR33451:SF3">
    <property type="entry name" value="MALATE-2H(+)_NA(+)-LACTATE ANTIPORTER"/>
    <property type="match status" value="1"/>
</dbReference>
<keyword evidence="7 9" id="KW-0472">Membrane</keyword>
<dbReference type="RefSeq" id="WP_262427126.1">
    <property type="nucleotide sequence ID" value="NZ_JACRTJ010000011.1"/>
</dbReference>
<feature type="transmembrane region" description="Helical" evidence="9">
    <location>
        <begin position="37"/>
        <end position="54"/>
    </location>
</feature>
<evidence type="ECO:0000256" key="6">
    <source>
        <dbReference type="ARBA" id="ARBA00022989"/>
    </source>
</evidence>
<evidence type="ECO:0000256" key="7">
    <source>
        <dbReference type="ARBA" id="ARBA00023136"/>
    </source>
</evidence>
<gene>
    <name evidence="11" type="primary">nhaC</name>
    <name evidence="11" type="ORF">H8708_04720</name>
</gene>
<keyword evidence="6 9" id="KW-1133">Transmembrane helix</keyword>
<accession>A0ABR7NRN1</accession>
<comment type="similarity">
    <text evidence="8">Belongs to the NhaC Na(+)/H(+) (TC 2.A.35) antiporter family.</text>
</comment>
<evidence type="ECO:0000256" key="1">
    <source>
        <dbReference type="ARBA" id="ARBA00004651"/>
    </source>
</evidence>
<feature type="transmembrane region" description="Helical" evidence="9">
    <location>
        <begin position="263"/>
        <end position="282"/>
    </location>
</feature>
<evidence type="ECO:0000256" key="8">
    <source>
        <dbReference type="ARBA" id="ARBA00038435"/>
    </source>
</evidence>
<dbReference type="EMBL" id="JACRTJ010000011">
    <property type="protein sequence ID" value="MBC8598539.1"/>
    <property type="molecule type" value="Genomic_DNA"/>
</dbReference>
<dbReference type="InterPro" id="IPR004770">
    <property type="entry name" value="Na/H_antiport_NhaC"/>
</dbReference>
<dbReference type="PANTHER" id="PTHR33451">
    <property type="entry name" value="MALATE-2H(+)/NA(+)-LACTATE ANTIPORTER"/>
    <property type="match status" value="1"/>
</dbReference>
<keyword evidence="3" id="KW-0050">Antiport</keyword>
<evidence type="ECO:0000256" key="2">
    <source>
        <dbReference type="ARBA" id="ARBA00022448"/>
    </source>
</evidence>
<protein>
    <submittedName>
        <fullName evidence="11">Na+/H+ antiporter NhaC</fullName>
    </submittedName>
</protein>